<feature type="compositionally biased region" description="Low complexity" evidence="1">
    <location>
        <begin position="69"/>
        <end position="82"/>
    </location>
</feature>
<feature type="compositionally biased region" description="Basic residues" evidence="1">
    <location>
        <begin position="43"/>
        <end position="53"/>
    </location>
</feature>
<dbReference type="KEGG" id="bhg:I6G56_24825"/>
<dbReference type="RefSeq" id="WP_006027686.1">
    <property type="nucleotide sequence ID" value="NZ_CP013382.1"/>
</dbReference>
<gene>
    <name evidence="2" type="ORF">I6G56_24825</name>
</gene>
<sequence>MEKVRRARGEPISAAMPHFWRFWENAVGSMGWTTDAQDVHKLDHKKCGKRRRSSSAIDPERRARKRRAAAPVMPAASRRSAP</sequence>
<proteinExistence type="predicted"/>
<reference evidence="2 3" key="1">
    <citation type="submission" date="2020-12" db="EMBL/GenBank/DDBJ databases">
        <title>FDA dAtabase for Regulatory Grade micrObial Sequences (FDA-ARGOS): Supporting development and validation of Infectious Disease Dx tests.</title>
        <authorList>
            <person name="Nelson B."/>
            <person name="Plummer A."/>
            <person name="Tallon L."/>
            <person name="Sadzewicz L."/>
            <person name="Zhao X."/>
            <person name="Boylan J."/>
            <person name="Ott S."/>
            <person name="Bowen H."/>
            <person name="Vavikolanu K."/>
            <person name="Mehta A."/>
            <person name="Aluvathingal J."/>
            <person name="Nadendla S."/>
            <person name="Myers T."/>
            <person name="Yan Y."/>
            <person name="Sichtig H."/>
        </authorList>
    </citation>
    <scope>NUCLEOTIDE SEQUENCE [LARGE SCALE GENOMIC DNA]</scope>
    <source>
        <strain evidence="2 3">FDAARGOS_899</strain>
    </source>
</reference>
<organism evidence="2 3">
    <name type="scientific">Burkholderia humptydooensis</name>
    <dbReference type="NCBI Taxonomy" id="430531"/>
    <lineage>
        <taxon>Bacteria</taxon>
        <taxon>Pseudomonadati</taxon>
        <taxon>Pseudomonadota</taxon>
        <taxon>Betaproteobacteria</taxon>
        <taxon>Burkholderiales</taxon>
        <taxon>Burkholderiaceae</taxon>
        <taxon>Burkholderia</taxon>
        <taxon>pseudomallei group</taxon>
    </lineage>
</organism>
<protein>
    <submittedName>
        <fullName evidence="2">Uncharacterized protein</fullName>
    </submittedName>
</protein>
<accession>A0A7T2U9P4</accession>
<name>A0A7T2U9P4_9BURK</name>
<dbReference type="EMBL" id="CP065687">
    <property type="protein sequence ID" value="QPS48064.1"/>
    <property type="molecule type" value="Genomic_DNA"/>
</dbReference>
<evidence type="ECO:0000313" key="3">
    <source>
        <dbReference type="Proteomes" id="UP000594943"/>
    </source>
</evidence>
<dbReference type="AlphaFoldDB" id="A0A7T2U9P4"/>
<dbReference type="Proteomes" id="UP000594943">
    <property type="component" value="Chromosome 2"/>
</dbReference>
<evidence type="ECO:0000256" key="1">
    <source>
        <dbReference type="SAM" id="MobiDB-lite"/>
    </source>
</evidence>
<evidence type="ECO:0000313" key="2">
    <source>
        <dbReference type="EMBL" id="QPS48064.1"/>
    </source>
</evidence>
<feature type="region of interest" description="Disordered" evidence="1">
    <location>
        <begin position="43"/>
        <end position="82"/>
    </location>
</feature>